<dbReference type="Gene3D" id="1.20.1170.10">
    <property type="match status" value="1"/>
</dbReference>
<protein>
    <submittedName>
        <fullName evidence="2">Uncharacterized protein</fullName>
    </submittedName>
</protein>
<dbReference type="RefSeq" id="WP_051965722.1">
    <property type="nucleotide sequence ID" value="NZ_CP045798.1"/>
</dbReference>
<sequence length="122" mass="14072">MRKYTGLLKGTALVLSFFLGTSLFVTAGAAELDLKKRQELIEQKIREQQELLQQKKKEEHKNLLELKYINNVLSSTEKELRTTESKLSKTEKELKYLESELNKSQNNLQKNTKILEACKGSL</sequence>
<organism evidence="2 3">
    <name type="scientific">Thermanaerosceptrum fracticalcis</name>
    <dbReference type="NCBI Taxonomy" id="1712410"/>
    <lineage>
        <taxon>Bacteria</taxon>
        <taxon>Bacillati</taxon>
        <taxon>Bacillota</taxon>
        <taxon>Clostridia</taxon>
        <taxon>Eubacteriales</taxon>
        <taxon>Peptococcaceae</taxon>
        <taxon>Thermanaerosceptrum</taxon>
    </lineage>
</organism>
<keyword evidence="1" id="KW-0175">Coiled coil</keyword>
<gene>
    <name evidence="2" type="ORF">BR63_08990</name>
</gene>
<evidence type="ECO:0000313" key="3">
    <source>
        <dbReference type="Proteomes" id="UP000515847"/>
    </source>
</evidence>
<evidence type="ECO:0000313" key="2">
    <source>
        <dbReference type="EMBL" id="QNB46435.1"/>
    </source>
</evidence>
<dbReference type="AlphaFoldDB" id="A0A7G6E2Y1"/>
<feature type="coiled-coil region" evidence="1">
    <location>
        <begin position="34"/>
        <end position="107"/>
    </location>
</feature>
<dbReference type="EMBL" id="CP045798">
    <property type="protein sequence ID" value="QNB46435.1"/>
    <property type="molecule type" value="Genomic_DNA"/>
</dbReference>
<reference evidence="2 3" key="1">
    <citation type="journal article" date="2019" name="Front. Microbiol.">
        <title>Thermoanaerosceptrum fracticalcis gen. nov. sp. nov., a Novel Fumarate-Fermenting Microorganism From a Deep Fractured Carbonate Aquifer of the US Great Basin.</title>
        <authorList>
            <person name="Hamilton-Brehm S.D."/>
            <person name="Stewart L.E."/>
            <person name="Zavarin M."/>
            <person name="Caldwell M."/>
            <person name="Lawson P.A."/>
            <person name="Onstott T.C."/>
            <person name="Grzymski J."/>
            <person name="Neveux I."/>
            <person name="Lollar B.S."/>
            <person name="Russell C.E."/>
            <person name="Moser D.P."/>
        </authorList>
    </citation>
    <scope>NUCLEOTIDE SEQUENCE [LARGE SCALE GENOMIC DNA]</scope>
    <source>
        <strain evidence="2 3">DRI-13</strain>
    </source>
</reference>
<evidence type="ECO:0000256" key="1">
    <source>
        <dbReference type="SAM" id="Coils"/>
    </source>
</evidence>
<dbReference type="Proteomes" id="UP000515847">
    <property type="component" value="Chromosome"/>
</dbReference>
<proteinExistence type="predicted"/>
<keyword evidence="3" id="KW-1185">Reference proteome</keyword>
<dbReference type="KEGG" id="tfr:BR63_08990"/>
<accession>A0A7G6E2Y1</accession>
<name>A0A7G6E2Y1_THEFR</name>